<evidence type="ECO:0000313" key="7">
    <source>
        <dbReference type="EMBL" id="CAD8421236.1"/>
    </source>
</evidence>
<sequence length="308" mass="34918">MFVFGHILIVSFLFLHSVQNVSSNSEFSQGRKSSALRGRLKDLAILNDDNPASTTNSMQQSAVRFVVCSTDNCQFKENLPLFSKKGQSNAGSLDEEGLQFATTFTMSDIEQLVGLLENRKRSIYVGEQTQQPSEYAELLRRLFGFKHEEFKIEHPFPYFDMFMTIMCFSFAALAAGLTMGMMSIDPLLLKVKLRGGTELEKEQAKKIYPLIQNHHRLLVTLLLMNSLANEMLPLFLDNMLPRFAAIILSVTLVLFFGEIIPSAVFTGPDQVSEVLRDCSNFLKRMSVMRPNFFCASLYHTLFFIELSI</sequence>
<evidence type="ECO:0000256" key="1">
    <source>
        <dbReference type="ARBA" id="ARBA00022737"/>
    </source>
</evidence>
<dbReference type="AlphaFoldDB" id="A0A6T8MPS7"/>
<dbReference type="Pfam" id="PF01595">
    <property type="entry name" value="CNNM"/>
    <property type="match status" value="1"/>
</dbReference>
<keyword evidence="4" id="KW-0732">Signal</keyword>
<evidence type="ECO:0000259" key="5">
    <source>
        <dbReference type="PROSITE" id="PS51846"/>
    </source>
</evidence>
<dbReference type="InterPro" id="IPR045095">
    <property type="entry name" value="ACDP"/>
</dbReference>
<dbReference type="PROSITE" id="PS51846">
    <property type="entry name" value="CNNM"/>
    <property type="match status" value="1"/>
</dbReference>
<accession>A0A6T8MPS7</accession>
<evidence type="ECO:0000256" key="4">
    <source>
        <dbReference type="SAM" id="SignalP"/>
    </source>
</evidence>
<reference evidence="7" key="1">
    <citation type="submission" date="2021-01" db="EMBL/GenBank/DDBJ databases">
        <authorList>
            <person name="Corre E."/>
            <person name="Pelletier E."/>
            <person name="Niang G."/>
            <person name="Scheremetjew M."/>
            <person name="Finn R."/>
            <person name="Kale V."/>
            <person name="Holt S."/>
            <person name="Cochrane G."/>
            <person name="Meng A."/>
            <person name="Brown T."/>
            <person name="Cohen L."/>
        </authorList>
    </citation>
    <scope>NUCLEOTIDE SEQUENCE</scope>
    <source>
        <strain evidence="7">CCAP1064/1</strain>
    </source>
</reference>
<dbReference type="GO" id="GO:0010960">
    <property type="term" value="P:magnesium ion homeostasis"/>
    <property type="evidence" value="ECO:0007669"/>
    <property type="project" value="InterPro"/>
</dbReference>
<dbReference type="PANTHER" id="PTHR12064">
    <property type="entry name" value="METAL TRANSPORTER CNNM"/>
    <property type="match status" value="1"/>
</dbReference>
<dbReference type="PANTHER" id="PTHR12064:SF97">
    <property type="entry name" value="METAL TRANSPORTER CNNM-5"/>
    <property type="match status" value="1"/>
</dbReference>
<protein>
    <recommendedName>
        <fullName evidence="5">CNNM transmembrane domain-containing protein</fullName>
    </recommendedName>
</protein>
<keyword evidence="2 3" id="KW-0812">Transmembrane</keyword>
<dbReference type="GO" id="GO:0030026">
    <property type="term" value="P:intracellular manganese ion homeostasis"/>
    <property type="evidence" value="ECO:0007669"/>
    <property type="project" value="TreeGrafter"/>
</dbReference>
<dbReference type="GO" id="GO:0005737">
    <property type="term" value="C:cytoplasm"/>
    <property type="evidence" value="ECO:0007669"/>
    <property type="project" value="TreeGrafter"/>
</dbReference>
<keyword evidence="2 3" id="KW-0472">Membrane</keyword>
<feature type="transmembrane region" description="Helical" evidence="3">
    <location>
        <begin position="242"/>
        <end position="265"/>
    </location>
</feature>
<gene>
    <name evidence="6" type="ORF">PINE0816_LOCUS17388</name>
    <name evidence="7" type="ORF">PINE0816_LOCUS17389</name>
</gene>
<evidence type="ECO:0000256" key="2">
    <source>
        <dbReference type="PROSITE-ProRule" id="PRU01193"/>
    </source>
</evidence>
<feature type="transmembrane region" description="Helical" evidence="3">
    <location>
        <begin position="161"/>
        <end position="184"/>
    </location>
</feature>
<name>A0A6T8MPS7_9STRA</name>
<keyword evidence="2 3" id="KW-1133">Transmembrane helix</keyword>
<evidence type="ECO:0000313" key="6">
    <source>
        <dbReference type="EMBL" id="CAD8421235.1"/>
    </source>
</evidence>
<dbReference type="EMBL" id="HBEL01037218">
    <property type="protein sequence ID" value="CAD8421236.1"/>
    <property type="molecule type" value="Transcribed_RNA"/>
</dbReference>
<keyword evidence="1" id="KW-0677">Repeat</keyword>
<organism evidence="7">
    <name type="scientific">Proboscia inermis</name>
    <dbReference type="NCBI Taxonomy" id="420281"/>
    <lineage>
        <taxon>Eukaryota</taxon>
        <taxon>Sar</taxon>
        <taxon>Stramenopiles</taxon>
        <taxon>Ochrophyta</taxon>
        <taxon>Bacillariophyta</taxon>
        <taxon>Coscinodiscophyceae</taxon>
        <taxon>Rhizosoleniophycidae</taxon>
        <taxon>Rhizosoleniales</taxon>
        <taxon>Rhizosoleniaceae</taxon>
        <taxon>Proboscia</taxon>
    </lineage>
</organism>
<dbReference type="EMBL" id="HBEL01037217">
    <property type="protein sequence ID" value="CAD8421235.1"/>
    <property type="molecule type" value="Transcribed_RNA"/>
</dbReference>
<feature type="chain" id="PRO_5035585050" description="CNNM transmembrane domain-containing protein" evidence="4">
    <location>
        <begin position="24"/>
        <end position="308"/>
    </location>
</feature>
<feature type="domain" description="CNNM transmembrane" evidence="5">
    <location>
        <begin position="153"/>
        <end position="264"/>
    </location>
</feature>
<dbReference type="InterPro" id="IPR002550">
    <property type="entry name" value="CNNM"/>
</dbReference>
<feature type="signal peptide" evidence="4">
    <location>
        <begin position="1"/>
        <end position="23"/>
    </location>
</feature>
<evidence type="ECO:0000256" key="3">
    <source>
        <dbReference type="SAM" id="Phobius"/>
    </source>
</evidence>
<proteinExistence type="predicted"/>
<dbReference type="GO" id="GO:0016020">
    <property type="term" value="C:membrane"/>
    <property type="evidence" value="ECO:0007669"/>
    <property type="project" value="UniProtKB-UniRule"/>
</dbReference>